<gene>
    <name evidence="2" type="ORF">QE152_g22356</name>
</gene>
<comment type="caution">
    <text evidence="2">The sequence shown here is derived from an EMBL/GenBank/DDBJ whole genome shotgun (WGS) entry which is preliminary data.</text>
</comment>
<evidence type="ECO:0000256" key="1">
    <source>
        <dbReference type="SAM" id="MobiDB-lite"/>
    </source>
</evidence>
<dbReference type="Proteomes" id="UP001458880">
    <property type="component" value="Unassembled WGS sequence"/>
</dbReference>
<reference evidence="2 3" key="1">
    <citation type="journal article" date="2024" name="BMC Genomics">
        <title>De novo assembly and annotation of Popillia japonica's genome with initial clues to its potential as an invasive pest.</title>
        <authorList>
            <person name="Cucini C."/>
            <person name="Boschi S."/>
            <person name="Funari R."/>
            <person name="Cardaioli E."/>
            <person name="Iannotti N."/>
            <person name="Marturano G."/>
            <person name="Paoli F."/>
            <person name="Bruttini M."/>
            <person name="Carapelli A."/>
            <person name="Frati F."/>
            <person name="Nardi F."/>
        </authorList>
    </citation>
    <scope>NUCLEOTIDE SEQUENCE [LARGE SCALE GENOMIC DNA]</scope>
    <source>
        <strain evidence="2">DMR45628</strain>
    </source>
</reference>
<proteinExistence type="predicted"/>
<keyword evidence="3" id="KW-1185">Reference proteome</keyword>
<name>A0AAW1KKG2_POPJA</name>
<evidence type="ECO:0000313" key="2">
    <source>
        <dbReference type="EMBL" id="KAK9719880.1"/>
    </source>
</evidence>
<feature type="region of interest" description="Disordered" evidence="1">
    <location>
        <begin position="1"/>
        <end position="38"/>
    </location>
</feature>
<feature type="compositionally biased region" description="Acidic residues" evidence="1">
    <location>
        <begin position="25"/>
        <end position="34"/>
    </location>
</feature>
<dbReference type="EMBL" id="JASPKY010000215">
    <property type="protein sequence ID" value="KAK9719880.1"/>
    <property type="molecule type" value="Genomic_DNA"/>
</dbReference>
<dbReference type="AlphaFoldDB" id="A0AAW1KKG2"/>
<organism evidence="2 3">
    <name type="scientific">Popillia japonica</name>
    <name type="common">Japanese beetle</name>
    <dbReference type="NCBI Taxonomy" id="7064"/>
    <lineage>
        <taxon>Eukaryota</taxon>
        <taxon>Metazoa</taxon>
        <taxon>Ecdysozoa</taxon>
        <taxon>Arthropoda</taxon>
        <taxon>Hexapoda</taxon>
        <taxon>Insecta</taxon>
        <taxon>Pterygota</taxon>
        <taxon>Neoptera</taxon>
        <taxon>Endopterygota</taxon>
        <taxon>Coleoptera</taxon>
        <taxon>Polyphaga</taxon>
        <taxon>Scarabaeiformia</taxon>
        <taxon>Scarabaeidae</taxon>
        <taxon>Rutelinae</taxon>
        <taxon>Popillia</taxon>
    </lineage>
</organism>
<sequence length="87" mass="9873">MNIFSDDENESDTDITEVAGCVPPEESESDDDSDDKPLINIKRRLEIENEEEVNPKTWKKMAGSFIPLHFNSGEVENGYQGKTTYCE</sequence>
<feature type="compositionally biased region" description="Acidic residues" evidence="1">
    <location>
        <begin position="1"/>
        <end position="15"/>
    </location>
</feature>
<accession>A0AAW1KKG2</accession>
<protein>
    <submittedName>
        <fullName evidence="2">Uncharacterized protein</fullName>
    </submittedName>
</protein>
<evidence type="ECO:0000313" key="3">
    <source>
        <dbReference type="Proteomes" id="UP001458880"/>
    </source>
</evidence>